<reference evidence="1" key="1">
    <citation type="submission" date="2018-05" db="EMBL/GenBank/DDBJ databases">
        <authorList>
            <person name="Lanie J.A."/>
            <person name="Ng W.-L."/>
            <person name="Kazmierczak K.M."/>
            <person name="Andrzejewski T.M."/>
            <person name="Davidsen T.M."/>
            <person name="Wayne K.J."/>
            <person name="Tettelin H."/>
            <person name="Glass J.I."/>
            <person name="Rusch D."/>
            <person name="Podicherti R."/>
            <person name="Tsui H.-C.T."/>
            <person name="Winkler M.E."/>
        </authorList>
    </citation>
    <scope>NUCLEOTIDE SEQUENCE</scope>
</reference>
<dbReference type="AlphaFoldDB" id="A0A381YRU4"/>
<feature type="non-terminal residue" evidence="1">
    <location>
        <position position="1"/>
    </location>
</feature>
<protein>
    <submittedName>
        <fullName evidence="1">Uncharacterized protein</fullName>
    </submittedName>
</protein>
<sequence>MTEKILSTNNLISCVKSSYMLDFISSAQVWFTHINLSLVPDSMIPDNGCITDQLITFYDLEEFQYCLILVERKRTEQWTEKKGSVPFQLLIEVELQKRKNNTQINNLKKRGCVWKNIIGPEKILEIFKENPNSLLESVAENRKAVIVDSKEPLQLKVLKIPKPWGYEGWYTGVEKRGVVNVIDKYGKTELPYALNLFKKQMLADDSESLILLKTLNPVAKKTIGDLYYELHEKKWEVYVVTEIDKTAWPSGTGIIKAGLHPDKIEEYKKKYGNNWKEILLREFKSAVFEYEKTRRQIDDSQEEISKELLEKEAKLRDKASGFVGDLPVKVGDIISFPVFQIHSLRHGIKVVEFQTPHYERLILMFAQKVLTQNHWDTEDAISKMETEVYHPPKLDCIHNSEYLNVERFTDFPQFNF</sequence>
<accession>A0A381YRU4</accession>
<gene>
    <name evidence="1" type="ORF">METZ01_LOCUS132543</name>
</gene>
<feature type="non-terminal residue" evidence="1">
    <location>
        <position position="416"/>
    </location>
</feature>
<proteinExistence type="predicted"/>
<organism evidence="1">
    <name type="scientific">marine metagenome</name>
    <dbReference type="NCBI Taxonomy" id="408172"/>
    <lineage>
        <taxon>unclassified sequences</taxon>
        <taxon>metagenomes</taxon>
        <taxon>ecological metagenomes</taxon>
    </lineage>
</organism>
<evidence type="ECO:0000313" key="1">
    <source>
        <dbReference type="EMBL" id="SVA79689.1"/>
    </source>
</evidence>
<dbReference type="EMBL" id="UINC01018894">
    <property type="protein sequence ID" value="SVA79689.1"/>
    <property type="molecule type" value="Genomic_DNA"/>
</dbReference>
<name>A0A381YRU4_9ZZZZ</name>